<dbReference type="PROSITE" id="PS50109">
    <property type="entry name" value="HIS_KIN"/>
    <property type="match status" value="1"/>
</dbReference>
<gene>
    <name evidence="5" type="ORF">I2I01_15740</name>
</gene>
<proteinExistence type="predicted"/>
<keyword evidence="6" id="KW-1185">Reference proteome</keyword>
<evidence type="ECO:0000313" key="6">
    <source>
        <dbReference type="Proteomes" id="UP000645610"/>
    </source>
</evidence>
<reference evidence="5 6" key="1">
    <citation type="submission" date="2020-11" db="EMBL/GenBank/DDBJ databases">
        <authorList>
            <person name="Kim M.K."/>
        </authorList>
    </citation>
    <scope>NUCLEOTIDE SEQUENCE [LARGE SCALE GENOMIC DNA]</scope>
    <source>
        <strain evidence="5 6">BT439</strain>
    </source>
</reference>
<accession>A0A931FLP9</accession>
<dbReference type="Gene3D" id="3.30.565.10">
    <property type="entry name" value="Histidine kinase-like ATPase, C-terminal domain"/>
    <property type="match status" value="1"/>
</dbReference>
<protein>
    <recommendedName>
        <fullName evidence="2">histidine kinase</fullName>
        <ecNumber evidence="2">2.7.13.3</ecNumber>
    </recommendedName>
</protein>
<dbReference type="Proteomes" id="UP000645610">
    <property type="component" value="Unassembled WGS sequence"/>
</dbReference>
<feature type="domain" description="Cyclic nucleotide-binding" evidence="3">
    <location>
        <begin position="17"/>
        <end position="136"/>
    </location>
</feature>
<dbReference type="CDD" id="cd00038">
    <property type="entry name" value="CAP_ED"/>
    <property type="match status" value="1"/>
</dbReference>
<comment type="catalytic activity">
    <reaction evidence="1">
        <text>ATP + protein L-histidine = ADP + protein N-phospho-L-histidine.</text>
        <dbReference type="EC" id="2.7.13.3"/>
    </reaction>
</comment>
<dbReference type="PANTHER" id="PTHR43065">
    <property type="entry name" value="SENSOR HISTIDINE KINASE"/>
    <property type="match status" value="1"/>
</dbReference>
<dbReference type="InterPro" id="IPR004358">
    <property type="entry name" value="Sig_transdc_His_kin-like_C"/>
</dbReference>
<dbReference type="EC" id="2.7.13.3" evidence="2"/>
<dbReference type="Pfam" id="PF02518">
    <property type="entry name" value="HATPase_c"/>
    <property type="match status" value="1"/>
</dbReference>
<sequence length="469" mass="50209">MAIAPPLTPADLAAVTAFAGLPAETIAWLLTHGEGRALAPGEVLFEPGAPAELMTAVIRGGIQFYQVKGAQREPVFRIEAGQVSGVLPYSRLRVLAGQGVAIGDTLLYTLHRDQFPALEQASPELTQRLVAVMNDRSRDQVRVQERDDKLRALGKLSAGLAHELNNPAAAIARAGQALARRAAAKPALFVELVGYCPSPEAMRALTGLAVPAEAPPAPLSALERANREDELADWLTDQGSPDGYHLAPALLEAGVTVEALAPVAALLPPAARPAAFAWLEGQLTTMQLVHDVQEAGGRISKLVADVKTYSHMDRAGGFELLDVTTGLESTLNMLGFQLRQKNVHLTRDYAPDLPQIRGQVSSLNQVWTNLLDNAIDALPAQGGEITLRTRREGDFVRVFLIDNGTGIPPEVLPHIFEPFYTTKQAGDGSGLGLDIAQRIIHQHDGRLEVDSKPGRTEFCAWLPVAGSQA</sequence>
<evidence type="ECO:0000256" key="1">
    <source>
        <dbReference type="ARBA" id="ARBA00000085"/>
    </source>
</evidence>
<dbReference type="InterPro" id="IPR018490">
    <property type="entry name" value="cNMP-bd_dom_sf"/>
</dbReference>
<dbReference type="InterPro" id="IPR036890">
    <property type="entry name" value="HATPase_C_sf"/>
</dbReference>
<evidence type="ECO:0000259" key="4">
    <source>
        <dbReference type="PROSITE" id="PS50109"/>
    </source>
</evidence>
<dbReference type="SMART" id="SM00100">
    <property type="entry name" value="cNMP"/>
    <property type="match status" value="1"/>
</dbReference>
<dbReference type="InterPro" id="IPR000595">
    <property type="entry name" value="cNMP-bd_dom"/>
</dbReference>
<dbReference type="SMART" id="SM00387">
    <property type="entry name" value="HATPase_c"/>
    <property type="match status" value="1"/>
</dbReference>
<dbReference type="InterPro" id="IPR005467">
    <property type="entry name" value="His_kinase_dom"/>
</dbReference>
<dbReference type="InterPro" id="IPR003594">
    <property type="entry name" value="HATPase_dom"/>
</dbReference>
<evidence type="ECO:0000313" key="5">
    <source>
        <dbReference type="EMBL" id="MBF9143100.1"/>
    </source>
</evidence>
<dbReference type="PANTHER" id="PTHR43065:SF48">
    <property type="entry name" value="HISTIDINE KINASE"/>
    <property type="match status" value="1"/>
</dbReference>
<dbReference type="RefSeq" id="WP_196287417.1">
    <property type="nucleotide sequence ID" value="NZ_JADQDP010000003.1"/>
</dbReference>
<dbReference type="Gene3D" id="2.60.120.10">
    <property type="entry name" value="Jelly Rolls"/>
    <property type="match status" value="1"/>
</dbReference>
<comment type="caution">
    <text evidence="5">The sequence shown here is derived from an EMBL/GenBank/DDBJ whole genome shotgun (WGS) entry which is preliminary data.</text>
</comment>
<dbReference type="PROSITE" id="PS50042">
    <property type="entry name" value="CNMP_BINDING_3"/>
    <property type="match status" value="1"/>
</dbReference>
<dbReference type="SUPFAM" id="SSF55874">
    <property type="entry name" value="ATPase domain of HSP90 chaperone/DNA topoisomerase II/histidine kinase"/>
    <property type="match status" value="1"/>
</dbReference>
<dbReference type="GO" id="GO:0004673">
    <property type="term" value="F:protein histidine kinase activity"/>
    <property type="evidence" value="ECO:0007669"/>
    <property type="project" value="UniProtKB-EC"/>
</dbReference>
<evidence type="ECO:0000259" key="3">
    <source>
        <dbReference type="PROSITE" id="PS50042"/>
    </source>
</evidence>
<organism evidence="5 6">
    <name type="scientific">Hymenobacter properus</name>
    <dbReference type="NCBI Taxonomy" id="2791026"/>
    <lineage>
        <taxon>Bacteria</taxon>
        <taxon>Pseudomonadati</taxon>
        <taxon>Bacteroidota</taxon>
        <taxon>Cytophagia</taxon>
        <taxon>Cytophagales</taxon>
        <taxon>Hymenobacteraceae</taxon>
        <taxon>Hymenobacter</taxon>
    </lineage>
</organism>
<dbReference type="InterPro" id="IPR014710">
    <property type="entry name" value="RmlC-like_jellyroll"/>
</dbReference>
<dbReference type="Gene3D" id="1.10.287.130">
    <property type="match status" value="1"/>
</dbReference>
<dbReference type="EMBL" id="JADQDP010000003">
    <property type="protein sequence ID" value="MBF9143100.1"/>
    <property type="molecule type" value="Genomic_DNA"/>
</dbReference>
<feature type="domain" description="Histidine kinase" evidence="4">
    <location>
        <begin position="254"/>
        <end position="466"/>
    </location>
</feature>
<name>A0A931FLP9_9BACT</name>
<dbReference type="AlphaFoldDB" id="A0A931FLP9"/>
<dbReference type="PRINTS" id="PR00344">
    <property type="entry name" value="BCTRLSENSOR"/>
</dbReference>
<dbReference type="SUPFAM" id="SSF51206">
    <property type="entry name" value="cAMP-binding domain-like"/>
    <property type="match status" value="1"/>
</dbReference>
<evidence type="ECO:0000256" key="2">
    <source>
        <dbReference type="ARBA" id="ARBA00012438"/>
    </source>
</evidence>